<evidence type="ECO:0000313" key="4">
    <source>
        <dbReference type="WBParaSite" id="ACAC_0000367701-mRNA-1"/>
    </source>
</evidence>
<sequence>MAEAVRLDLQGLRGVAVISVLVFHFFPERFPNGYVGVDQFFVLSGFLIAMILDRDDCLSKSVLYEFYYRRIKRIVPLYLLVILLTLVLSFIIFPLSSLSVNLASAKVALVFLSNIWPSPAASNSYYSMVSPFCNLSA</sequence>
<dbReference type="GO" id="GO:0000271">
    <property type="term" value="P:polysaccharide biosynthetic process"/>
    <property type="evidence" value="ECO:0007669"/>
    <property type="project" value="TreeGrafter"/>
</dbReference>
<evidence type="ECO:0000256" key="1">
    <source>
        <dbReference type="SAM" id="Phobius"/>
    </source>
</evidence>
<dbReference type="PANTHER" id="PTHR23028">
    <property type="entry name" value="ACETYLTRANSFERASE"/>
    <property type="match status" value="1"/>
</dbReference>
<keyword evidence="3" id="KW-1185">Reference proteome</keyword>
<feature type="transmembrane region" description="Helical" evidence="1">
    <location>
        <begin position="74"/>
        <end position="95"/>
    </location>
</feature>
<name>A0A0K0D0T4_ANGCA</name>
<keyword evidence="1" id="KW-0812">Transmembrane</keyword>
<dbReference type="Pfam" id="PF01757">
    <property type="entry name" value="Acyl_transf_3"/>
    <property type="match status" value="1"/>
</dbReference>
<evidence type="ECO:0000313" key="3">
    <source>
        <dbReference type="Proteomes" id="UP000035642"/>
    </source>
</evidence>
<feature type="transmembrane region" description="Helical" evidence="1">
    <location>
        <begin position="33"/>
        <end position="53"/>
    </location>
</feature>
<dbReference type="AlphaFoldDB" id="A0A0K0D0T4"/>
<dbReference type="InterPro" id="IPR002656">
    <property type="entry name" value="Acyl_transf_3_dom"/>
</dbReference>
<protein>
    <submittedName>
        <fullName evidence="4">Acyl_transf_3 domain-containing protein</fullName>
    </submittedName>
</protein>
<reference evidence="4" key="2">
    <citation type="submission" date="2017-02" db="UniProtKB">
        <authorList>
            <consortium name="WormBaseParasite"/>
        </authorList>
    </citation>
    <scope>IDENTIFICATION</scope>
</reference>
<feature type="transmembrane region" description="Helical" evidence="1">
    <location>
        <begin position="12"/>
        <end position="27"/>
    </location>
</feature>
<dbReference type="STRING" id="6313.A0A0K0D0T4"/>
<proteinExistence type="predicted"/>
<dbReference type="InterPro" id="IPR050879">
    <property type="entry name" value="Acyltransferase_3"/>
</dbReference>
<accession>A0A0K0D0T4</accession>
<evidence type="ECO:0000259" key="2">
    <source>
        <dbReference type="Pfam" id="PF01757"/>
    </source>
</evidence>
<dbReference type="GO" id="GO:0016020">
    <property type="term" value="C:membrane"/>
    <property type="evidence" value="ECO:0007669"/>
    <property type="project" value="TreeGrafter"/>
</dbReference>
<dbReference type="WBParaSite" id="ACAC_0000367701-mRNA-1">
    <property type="protein sequence ID" value="ACAC_0000367701-mRNA-1"/>
    <property type="gene ID" value="ACAC_0000367701"/>
</dbReference>
<dbReference type="PANTHER" id="PTHR23028:SF53">
    <property type="entry name" value="ACYL_TRANSF_3 DOMAIN-CONTAINING PROTEIN"/>
    <property type="match status" value="1"/>
</dbReference>
<keyword evidence="1" id="KW-0472">Membrane</keyword>
<reference evidence="3" key="1">
    <citation type="submission" date="2012-09" db="EMBL/GenBank/DDBJ databases">
        <authorList>
            <person name="Martin A.A."/>
        </authorList>
    </citation>
    <scope>NUCLEOTIDE SEQUENCE</scope>
</reference>
<dbReference type="GO" id="GO:0016747">
    <property type="term" value="F:acyltransferase activity, transferring groups other than amino-acyl groups"/>
    <property type="evidence" value="ECO:0007669"/>
    <property type="project" value="InterPro"/>
</dbReference>
<keyword evidence="1" id="KW-1133">Transmembrane helix</keyword>
<dbReference type="Proteomes" id="UP000035642">
    <property type="component" value="Unassembled WGS sequence"/>
</dbReference>
<feature type="domain" description="Acyltransferase 3" evidence="2">
    <location>
        <begin position="8"/>
        <end position="107"/>
    </location>
</feature>
<organism evidence="3 4">
    <name type="scientific">Angiostrongylus cantonensis</name>
    <name type="common">Rat lungworm</name>
    <dbReference type="NCBI Taxonomy" id="6313"/>
    <lineage>
        <taxon>Eukaryota</taxon>
        <taxon>Metazoa</taxon>
        <taxon>Ecdysozoa</taxon>
        <taxon>Nematoda</taxon>
        <taxon>Chromadorea</taxon>
        <taxon>Rhabditida</taxon>
        <taxon>Rhabditina</taxon>
        <taxon>Rhabditomorpha</taxon>
        <taxon>Strongyloidea</taxon>
        <taxon>Metastrongylidae</taxon>
        <taxon>Angiostrongylus</taxon>
    </lineage>
</organism>